<keyword evidence="4" id="KW-0804">Transcription</keyword>
<accession>A0A7C8MKC6</accession>
<keyword evidence="5" id="KW-0539">Nucleus</keyword>
<feature type="region of interest" description="Disordered" evidence="6">
    <location>
        <begin position="90"/>
        <end position="110"/>
    </location>
</feature>
<dbReference type="PANTHER" id="PTHR31845">
    <property type="entry name" value="FINGER DOMAIN PROTEIN, PUTATIVE-RELATED"/>
    <property type="match status" value="1"/>
</dbReference>
<dbReference type="InterPro" id="IPR051089">
    <property type="entry name" value="prtT"/>
</dbReference>
<evidence type="ECO:0000256" key="5">
    <source>
        <dbReference type="ARBA" id="ARBA00023242"/>
    </source>
</evidence>
<evidence type="ECO:0000313" key="7">
    <source>
        <dbReference type="EMBL" id="KAF2966932.1"/>
    </source>
</evidence>
<dbReference type="GO" id="GO:0000981">
    <property type="term" value="F:DNA-binding transcription factor activity, RNA polymerase II-specific"/>
    <property type="evidence" value="ECO:0007669"/>
    <property type="project" value="TreeGrafter"/>
</dbReference>
<dbReference type="EMBL" id="WUBL01000078">
    <property type="protein sequence ID" value="KAF2966932.1"/>
    <property type="molecule type" value="Genomic_DNA"/>
</dbReference>
<feature type="region of interest" description="Disordered" evidence="6">
    <location>
        <begin position="435"/>
        <end position="457"/>
    </location>
</feature>
<evidence type="ECO:0000256" key="3">
    <source>
        <dbReference type="ARBA" id="ARBA00023125"/>
    </source>
</evidence>
<keyword evidence="2" id="KW-0805">Transcription regulation</keyword>
<proteinExistence type="predicted"/>
<dbReference type="Proteomes" id="UP000481858">
    <property type="component" value="Unassembled WGS sequence"/>
</dbReference>
<dbReference type="GO" id="GO:0005634">
    <property type="term" value="C:nucleus"/>
    <property type="evidence" value="ECO:0007669"/>
    <property type="project" value="UniProtKB-SubCell"/>
</dbReference>
<evidence type="ECO:0000256" key="2">
    <source>
        <dbReference type="ARBA" id="ARBA00023015"/>
    </source>
</evidence>
<keyword evidence="3" id="KW-0238">DNA-binding</keyword>
<dbReference type="GO" id="GO:0000976">
    <property type="term" value="F:transcription cis-regulatory region binding"/>
    <property type="evidence" value="ECO:0007669"/>
    <property type="project" value="TreeGrafter"/>
</dbReference>
<comment type="caution">
    <text evidence="7">The sequence shown here is derived from an EMBL/GenBank/DDBJ whole genome shotgun (WGS) entry which is preliminary data.</text>
</comment>
<evidence type="ECO:0000313" key="8">
    <source>
        <dbReference type="Proteomes" id="UP000481858"/>
    </source>
</evidence>
<dbReference type="OrthoDB" id="5424793at2759"/>
<keyword evidence="8" id="KW-1185">Reference proteome</keyword>
<feature type="region of interest" description="Disordered" evidence="6">
    <location>
        <begin position="27"/>
        <end position="73"/>
    </location>
</feature>
<dbReference type="InParanoid" id="A0A7C8MKC6"/>
<evidence type="ECO:0008006" key="9">
    <source>
        <dbReference type="Google" id="ProtNLM"/>
    </source>
</evidence>
<feature type="region of interest" description="Disordered" evidence="6">
    <location>
        <begin position="126"/>
        <end position="153"/>
    </location>
</feature>
<gene>
    <name evidence="7" type="ORF">GQX73_g6650</name>
</gene>
<evidence type="ECO:0000256" key="6">
    <source>
        <dbReference type="SAM" id="MobiDB-lite"/>
    </source>
</evidence>
<evidence type="ECO:0000256" key="1">
    <source>
        <dbReference type="ARBA" id="ARBA00004123"/>
    </source>
</evidence>
<dbReference type="PANTHER" id="PTHR31845:SF10">
    <property type="entry name" value="ZN(II)2CYS6 TRANSCRIPTION FACTOR (EUROFUNG)"/>
    <property type="match status" value="1"/>
</dbReference>
<dbReference type="AlphaFoldDB" id="A0A7C8MKC6"/>
<sequence length="590" mass="65070">MEQKPSSGPPQGRQKMNYACEACRAAKTRCQSGPQPDICKRDPEATSLPPPPGPSKTFSIDFEMPAAEEPNDDFERLRQHHERILEDLVLNSGEDEDEQHSSENVLQPVGSSNLAEQKIFSFNDMSSSPSVSLSGTGSSRSESSAGPLSRQKSKSMLNLGIKPQFNLDSATKLLVSFRDMLPHMPCLVLPEDLDVRSLARSSPFILLAILAVTSCSSSLQGHSLYDEEFRKVLGIKFVAGGPEQRARTLHNIRALLGCFYGMSSFSATWGRASTLRYSPQLSRCVDLLDRNSELEQDNHLAWLVRFQYIFEELVEVYRNFERGPRDHQSEMQRNLIRAGLEAQFRDFKERMPGQYNSTTHKVRGVFEHITSLTSREFSGFCGADYGRFIIAVILAYRLSFPILGICRDYDVAQGRRILDLGGILQKLVEVPNEEVQEGELKGKDGNRGGAASAAKPRKSDAASALRIVLRSVKVKFEEKTAAFEAMSATAIDQYIPLWAGQQSAGSHTTSRTGGSDVTTDAVSSDLGFNSEAPFVGPMGQMGLGVGAPEDKPLIYHDLWTSMTMEWPGGIGDVNMEDIGNTGYSDMLDQV</sequence>
<feature type="compositionally biased region" description="Low complexity" evidence="6">
    <location>
        <begin position="126"/>
        <end position="149"/>
    </location>
</feature>
<organism evidence="7 8">
    <name type="scientific">Xylaria multiplex</name>
    <dbReference type="NCBI Taxonomy" id="323545"/>
    <lineage>
        <taxon>Eukaryota</taxon>
        <taxon>Fungi</taxon>
        <taxon>Dikarya</taxon>
        <taxon>Ascomycota</taxon>
        <taxon>Pezizomycotina</taxon>
        <taxon>Sordariomycetes</taxon>
        <taxon>Xylariomycetidae</taxon>
        <taxon>Xylariales</taxon>
        <taxon>Xylariaceae</taxon>
        <taxon>Xylaria</taxon>
    </lineage>
</organism>
<name>A0A7C8MKC6_9PEZI</name>
<reference evidence="7 8" key="1">
    <citation type="submission" date="2019-12" db="EMBL/GenBank/DDBJ databases">
        <title>Draft genome sequence of the ascomycete Xylaria multiplex DSM 110363.</title>
        <authorList>
            <person name="Buettner E."/>
            <person name="Kellner H."/>
        </authorList>
    </citation>
    <scope>NUCLEOTIDE SEQUENCE [LARGE SCALE GENOMIC DNA]</scope>
    <source>
        <strain evidence="7 8">DSM 110363</strain>
    </source>
</reference>
<evidence type="ECO:0000256" key="4">
    <source>
        <dbReference type="ARBA" id="ARBA00023163"/>
    </source>
</evidence>
<comment type="subcellular location">
    <subcellularLocation>
        <location evidence="1">Nucleus</location>
    </subcellularLocation>
</comment>
<protein>
    <recommendedName>
        <fullName evidence="9">Transcription factor domain-containing protein</fullName>
    </recommendedName>
</protein>